<evidence type="ECO:0000259" key="1">
    <source>
        <dbReference type="Pfam" id="PF00534"/>
    </source>
</evidence>
<dbReference type="InterPro" id="IPR001296">
    <property type="entry name" value="Glyco_trans_1"/>
</dbReference>
<comment type="caution">
    <text evidence="3">The sequence shown here is derived from an EMBL/GenBank/DDBJ whole genome shotgun (WGS) entry which is preliminary data.</text>
</comment>
<keyword evidence="3" id="KW-0808">Transferase</keyword>
<dbReference type="Gene3D" id="3.40.50.2000">
    <property type="entry name" value="Glycogen Phosphorylase B"/>
    <property type="match status" value="2"/>
</dbReference>
<organism evidence="3 4">
    <name type="scientific">Legionella lytica</name>
    <dbReference type="NCBI Taxonomy" id="96232"/>
    <lineage>
        <taxon>Bacteria</taxon>
        <taxon>Pseudomonadati</taxon>
        <taxon>Pseudomonadota</taxon>
        <taxon>Gammaproteobacteria</taxon>
        <taxon>Legionellales</taxon>
        <taxon>Legionellaceae</taxon>
        <taxon>Legionella</taxon>
    </lineage>
</organism>
<dbReference type="Proteomes" id="UP001615550">
    <property type="component" value="Unassembled WGS sequence"/>
</dbReference>
<dbReference type="InterPro" id="IPR028098">
    <property type="entry name" value="Glyco_trans_4-like_N"/>
</dbReference>
<evidence type="ECO:0000313" key="3">
    <source>
        <dbReference type="EMBL" id="MFJ1268583.1"/>
    </source>
</evidence>
<feature type="domain" description="Glycosyl transferase family 1" evidence="1">
    <location>
        <begin position="210"/>
        <end position="368"/>
    </location>
</feature>
<dbReference type="EMBL" id="JBGORX010000002">
    <property type="protein sequence ID" value="MFJ1268583.1"/>
    <property type="molecule type" value="Genomic_DNA"/>
</dbReference>
<dbReference type="SUPFAM" id="SSF53756">
    <property type="entry name" value="UDP-Glycosyltransferase/glycogen phosphorylase"/>
    <property type="match status" value="1"/>
</dbReference>
<dbReference type="PANTHER" id="PTHR45947:SF3">
    <property type="entry name" value="SULFOQUINOVOSYL TRANSFERASE SQD2"/>
    <property type="match status" value="1"/>
</dbReference>
<dbReference type="GO" id="GO:0016757">
    <property type="term" value="F:glycosyltransferase activity"/>
    <property type="evidence" value="ECO:0007669"/>
    <property type="project" value="UniProtKB-KW"/>
</dbReference>
<name>A0ABW8D7A6_9GAMM</name>
<evidence type="ECO:0000259" key="2">
    <source>
        <dbReference type="Pfam" id="PF13439"/>
    </source>
</evidence>
<dbReference type="InterPro" id="IPR050194">
    <property type="entry name" value="Glycosyltransferase_grp1"/>
</dbReference>
<keyword evidence="3" id="KW-0328">Glycosyltransferase</keyword>
<reference evidence="3 4" key="1">
    <citation type="submission" date="2024-08" db="EMBL/GenBank/DDBJ databases">
        <title>Draft Genome Sequence of Legionella lytica strain DSB2004, Isolated From a Fire Sprinkler System.</title>
        <authorList>
            <person name="Everhart A.D."/>
            <person name="Kidane D.T."/>
            <person name="Farone A.L."/>
            <person name="Farone M.B."/>
        </authorList>
    </citation>
    <scope>NUCLEOTIDE SEQUENCE [LARGE SCALE GENOMIC DNA]</scope>
    <source>
        <strain evidence="3 4">DSB2004</strain>
    </source>
</reference>
<accession>A0ABW8D7A6</accession>
<proteinExistence type="predicted"/>
<feature type="domain" description="Glycosyltransferase subfamily 4-like N-terminal" evidence="2">
    <location>
        <begin position="21"/>
        <end position="198"/>
    </location>
</feature>
<gene>
    <name evidence="3" type="ORF">ACD661_08470</name>
</gene>
<dbReference type="Pfam" id="PF13439">
    <property type="entry name" value="Glyco_transf_4"/>
    <property type="match status" value="1"/>
</dbReference>
<dbReference type="PANTHER" id="PTHR45947">
    <property type="entry name" value="SULFOQUINOVOSYL TRANSFERASE SQD2"/>
    <property type="match status" value="1"/>
</dbReference>
<dbReference type="RefSeq" id="WP_400187429.1">
    <property type="nucleotide sequence ID" value="NZ_JBGORX010000002.1"/>
</dbReference>
<dbReference type="Pfam" id="PF00534">
    <property type="entry name" value="Glycos_transf_1"/>
    <property type="match status" value="1"/>
</dbReference>
<sequence>MSTSKKKLIIAIIAETYPPEINGAARFGQRLADGLSQRGHKVYVVAPSPSKGNSYVTRNKGVTEYRLKSHSIITHTTIRLCFPWQIKKLMEQFFIEKRPDIVHIQCHFSLGRLAVKLAQKYNIPVVATFHVMPDNIVPFLPLPKGAIKRLIDYLWRDAEQVLSQVNVITAPTELAIQSINKHLKRQEIIAISNGVDPDFYELKEGDFIEKRSKFIILFVGRLSHEKNIDVLIKAIAKIPESLNVFLEIVGEGQILGKLRHLVEQLNKSQQIKFLGSVDDERLRQAYIRASIFCMPGIAELQSLATLEAMSASLPVIAANALALPHLVKENKNGYLFKPGDSDDLVNKITRMAQLSPQAREQMGKESRKLISEHHLDTTISLYETIYAEQVKDA</sequence>
<protein>
    <submittedName>
        <fullName evidence="3">Glycosyltransferase</fullName>
        <ecNumber evidence="3">2.4.-.-</ecNumber>
    </submittedName>
</protein>
<evidence type="ECO:0000313" key="4">
    <source>
        <dbReference type="Proteomes" id="UP001615550"/>
    </source>
</evidence>
<keyword evidence="4" id="KW-1185">Reference proteome</keyword>
<dbReference type="EC" id="2.4.-.-" evidence="3"/>